<dbReference type="InterPro" id="IPR011663">
    <property type="entry name" value="UTRA"/>
</dbReference>
<dbReference type="Gene3D" id="3.40.1410.10">
    <property type="entry name" value="Chorismate lyase-like"/>
    <property type="match status" value="1"/>
</dbReference>
<dbReference type="EMBL" id="JACCEM010000001">
    <property type="protein sequence ID" value="NYT48111.1"/>
    <property type="molecule type" value="Genomic_DNA"/>
</dbReference>
<evidence type="ECO:0000313" key="5">
    <source>
        <dbReference type="EMBL" id="NYT48111.1"/>
    </source>
</evidence>
<reference evidence="5 6" key="1">
    <citation type="submission" date="2020-07" db="EMBL/GenBank/DDBJ databases">
        <title>Taxonomic revisions and descriptions of new bacterial species based on genomic comparisons in the high-G+C-content subgroup of the family Alcaligenaceae.</title>
        <authorList>
            <person name="Szabo A."/>
            <person name="Felfoldi T."/>
        </authorList>
    </citation>
    <scope>NUCLEOTIDE SEQUENCE [LARGE SCALE GENOMIC DNA]</scope>
    <source>
        <strain evidence="5 6">LMG 24012</strain>
    </source>
</reference>
<accession>A0A853FZU6</accession>
<dbReference type="Proteomes" id="UP000559809">
    <property type="component" value="Unassembled WGS sequence"/>
</dbReference>
<dbReference type="SMART" id="SM00866">
    <property type="entry name" value="UTRA"/>
    <property type="match status" value="1"/>
</dbReference>
<evidence type="ECO:0000256" key="1">
    <source>
        <dbReference type="ARBA" id="ARBA00023015"/>
    </source>
</evidence>
<dbReference type="RefSeq" id="WP_180153382.1">
    <property type="nucleotide sequence ID" value="NZ_JACCEM010000001.1"/>
</dbReference>
<evidence type="ECO:0000313" key="6">
    <source>
        <dbReference type="Proteomes" id="UP000559809"/>
    </source>
</evidence>
<keyword evidence="3" id="KW-0804">Transcription</keyword>
<dbReference type="Pfam" id="PF00392">
    <property type="entry name" value="GntR"/>
    <property type="match status" value="1"/>
</dbReference>
<dbReference type="SUPFAM" id="SSF46785">
    <property type="entry name" value="Winged helix' DNA-binding domain"/>
    <property type="match status" value="1"/>
</dbReference>
<name>A0A853FZU6_9BURK</name>
<dbReference type="PANTHER" id="PTHR44846:SF17">
    <property type="entry name" value="GNTR-FAMILY TRANSCRIPTIONAL REGULATOR"/>
    <property type="match status" value="1"/>
</dbReference>
<dbReference type="InterPro" id="IPR028978">
    <property type="entry name" value="Chorismate_lyase_/UTRA_dom_sf"/>
</dbReference>
<dbReference type="SMART" id="SM00345">
    <property type="entry name" value="HTH_GNTR"/>
    <property type="match status" value="1"/>
</dbReference>
<dbReference type="InterPro" id="IPR000524">
    <property type="entry name" value="Tscrpt_reg_HTH_GntR"/>
</dbReference>
<dbReference type="PANTHER" id="PTHR44846">
    <property type="entry name" value="MANNOSYL-D-GLYCERATE TRANSPORT/METABOLISM SYSTEM REPRESSOR MNGR-RELATED"/>
    <property type="match status" value="1"/>
</dbReference>
<keyword evidence="6" id="KW-1185">Reference proteome</keyword>
<dbReference type="Gene3D" id="1.10.10.10">
    <property type="entry name" value="Winged helix-like DNA-binding domain superfamily/Winged helix DNA-binding domain"/>
    <property type="match status" value="1"/>
</dbReference>
<dbReference type="InterPro" id="IPR036390">
    <property type="entry name" value="WH_DNA-bd_sf"/>
</dbReference>
<dbReference type="GO" id="GO:0003700">
    <property type="term" value="F:DNA-binding transcription factor activity"/>
    <property type="evidence" value="ECO:0007669"/>
    <property type="project" value="InterPro"/>
</dbReference>
<dbReference type="InterPro" id="IPR036388">
    <property type="entry name" value="WH-like_DNA-bd_sf"/>
</dbReference>
<evidence type="ECO:0000256" key="3">
    <source>
        <dbReference type="ARBA" id="ARBA00023163"/>
    </source>
</evidence>
<proteinExistence type="predicted"/>
<organism evidence="5 6">
    <name type="scientific">Parapusillimonas granuli</name>
    <dbReference type="NCBI Taxonomy" id="380911"/>
    <lineage>
        <taxon>Bacteria</taxon>
        <taxon>Pseudomonadati</taxon>
        <taxon>Pseudomonadota</taxon>
        <taxon>Betaproteobacteria</taxon>
        <taxon>Burkholderiales</taxon>
        <taxon>Alcaligenaceae</taxon>
        <taxon>Parapusillimonas</taxon>
    </lineage>
</organism>
<dbReference type="InterPro" id="IPR050679">
    <property type="entry name" value="Bact_HTH_transcr_reg"/>
</dbReference>
<gene>
    <name evidence="5" type="ORF">H0A72_02195</name>
</gene>
<dbReference type="PROSITE" id="PS50949">
    <property type="entry name" value="HTH_GNTR"/>
    <property type="match status" value="1"/>
</dbReference>
<dbReference type="Pfam" id="PF07702">
    <property type="entry name" value="UTRA"/>
    <property type="match status" value="1"/>
</dbReference>
<feature type="domain" description="HTH gntR-type" evidence="4">
    <location>
        <begin position="16"/>
        <end position="84"/>
    </location>
</feature>
<sequence length="250" mass="27783">MSDLSPNQAAMSRSRQPLYLQLATEFKRCLDSGAWPVGHQIPPLQELMQTYQVSRMTLRNALGVLEADGLISRRRGKGTFVERRSSAAYSLSLPTSWQEAVALSDVLGTHRYVESEGGARQLPPFNMACNGKPAPSYQHLCRLHSSDGVPYCYSEVYIAEPLFRKHRKAFLAQAAASVIARIPGLTISESRQRLTIIDASFQSANALLLQPGESVAEVTRFACSEGVIIYYARLEFPTKFVKLELDMLAR</sequence>
<evidence type="ECO:0000259" key="4">
    <source>
        <dbReference type="PROSITE" id="PS50949"/>
    </source>
</evidence>
<dbReference type="AlphaFoldDB" id="A0A853FZU6"/>
<comment type="caution">
    <text evidence="5">The sequence shown here is derived from an EMBL/GenBank/DDBJ whole genome shotgun (WGS) entry which is preliminary data.</text>
</comment>
<dbReference type="GO" id="GO:0003677">
    <property type="term" value="F:DNA binding"/>
    <property type="evidence" value="ECO:0007669"/>
    <property type="project" value="UniProtKB-KW"/>
</dbReference>
<dbReference type="SUPFAM" id="SSF64288">
    <property type="entry name" value="Chorismate lyase-like"/>
    <property type="match status" value="1"/>
</dbReference>
<protein>
    <submittedName>
        <fullName evidence="5">GntR family transcriptional regulator</fullName>
    </submittedName>
</protein>
<dbReference type="CDD" id="cd07377">
    <property type="entry name" value="WHTH_GntR"/>
    <property type="match status" value="1"/>
</dbReference>
<dbReference type="PRINTS" id="PR00035">
    <property type="entry name" value="HTHGNTR"/>
</dbReference>
<dbReference type="GO" id="GO:0045892">
    <property type="term" value="P:negative regulation of DNA-templated transcription"/>
    <property type="evidence" value="ECO:0007669"/>
    <property type="project" value="TreeGrafter"/>
</dbReference>
<keyword evidence="2" id="KW-0238">DNA-binding</keyword>
<keyword evidence="1" id="KW-0805">Transcription regulation</keyword>
<evidence type="ECO:0000256" key="2">
    <source>
        <dbReference type="ARBA" id="ARBA00023125"/>
    </source>
</evidence>